<proteinExistence type="predicted"/>
<evidence type="ECO:0000313" key="3">
    <source>
        <dbReference type="Proteomes" id="UP001501004"/>
    </source>
</evidence>
<gene>
    <name evidence="2" type="ORF">GCM10022239_05020</name>
</gene>
<organism evidence="2 3">
    <name type="scientific">Leifsonella bigeumensis</name>
    <dbReference type="NCBI Taxonomy" id="433643"/>
    <lineage>
        <taxon>Bacteria</taxon>
        <taxon>Bacillati</taxon>
        <taxon>Actinomycetota</taxon>
        <taxon>Actinomycetes</taxon>
        <taxon>Micrococcales</taxon>
        <taxon>Microbacteriaceae</taxon>
        <taxon>Leifsonella</taxon>
    </lineage>
</organism>
<dbReference type="EMBL" id="BAABAE010000001">
    <property type="protein sequence ID" value="GAA3731428.1"/>
    <property type="molecule type" value="Genomic_DNA"/>
</dbReference>
<reference evidence="3" key="1">
    <citation type="journal article" date="2019" name="Int. J. Syst. Evol. Microbiol.">
        <title>The Global Catalogue of Microorganisms (GCM) 10K type strain sequencing project: providing services to taxonomists for standard genome sequencing and annotation.</title>
        <authorList>
            <consortium name="The Broad Institute Genomics Platform"/>
            <consortium name="The Broad Institute Genome Sequencing Center for Infectious Disease"/>
            <person name="Wu L."/>
            <person name="Ma J."/>
        </authorList>
    </citation>
    <scope>NUCLEOTIDE SEQUENCE [LARGE SCALE GENOMIC DNA]</scope>
    <source>
        <strain evidence="3">JCM 16949</strain>
    </source>
</reference>
<dbReference type="SUPFAM" id="SSF142823">
    <property type="entry name" value="ComB-like"/>
    <property type="match status" value="1"/>
</dbReference>
<dbReference type="InterPro" id="IPR036702">
    <property type="entry name" value="ComB-like_sf"/>
</dbReference>
<accession>A0ABP7F4P3</accession>
<dbReference type="RefSeq" id="WP_344753344.1">
    <property type="nucleotide sequence ID" value="NZ_BAABAE010000001.1"/>
</dbReference>
<dbReference type="Proteomes" id="UP001501004">
    <property type="component" value="Unassembled WGS sequence"/>
</dbReference>
<comment type="caution">
    <text evidence="2">The sequence shown here is derived from an EMBL/GenBank/DDBJ whole genome shotgun (WGS) entry which is preliminary data.</text>
</comment>
<dbReference type="InterPro" id="IPR005238">
    <property type="entry name" value="ComB-like"/>
</dbReference>
<evidence type="ECO:0000256" key="1">
    <source>
        <dbReference type="ARBA" id="ARBA00021948"/>
    </source>
</evidence>
<keyword evidence="3" id="KW-1185">Reference proteome</keyword>
<name>A0ABP7F4P3_9MICO</name>
<evidence type="ECO:0000313" key="2">
    <source>
        <dbReference type="EMBL" id="GAA3731428.1"/>
    </source>
</evidence>
<protein>
    <recommendedName>
        <fullName evidence="1">Probable 2-phosphosulfolactate phosphatase</fullName>
    </recommendedName>
</protein>
<dbReference type="Gene3D" id="3.90.1560.10">
    <property type="entry name" value="ComB-like"/>
    <property type="match status" value="1"/>
</dbReference>
<sequence>MTHPHDQSQYQVRFDWGLAGAETIGADVDVIVVVDVLSPALPDVDGLRPAVVAGDLRNRTAVAEWVLARQAEKGDRFAVAVIAAGETREDGSIRFSVEDQLGAGAIIDALATVGIDYCSPEAAAACAAFTGLRGAVGHLVSASASGKELIEGGFGADVALASELDSSNVVPVLKEYAFTE</sequence>
<dbReference type="Pfam" id="PF04029">
    <property type="entry name" value="2-ph_phosp"/>
    <property type="match status" value="1"/>
</dbReference>